<protein>
    <submittedName>
        <fullName evidence="4">Chemotaxis regulator-transmits chemoreceptor signals to flagelllar motor components CheY</fullName>
    </submittedName>
</protein>
<organism evidence="4 5">
    <name type="scientific">Acidisarcina polymorpha</name>
    <dbReference type="NCBI Taxonomy" id="2211140"/>
    <lineage>
        <taxon>Bacteria</taxon>
        <taxon>Pseudomonadati</taxon>
        <taxon>Acidobacteriota</taxon>
        <taxon>Terriglobia</taxon>
        <taxon>Terriglobales</taxon>
        <taxon>Acidobacteriaceae</taxon>
        <taxon>Acidisarcina</taxon>
    </lineage>
</organism>
<evidence type="ECO:0000313" key="5">
    <source>
        <dbReference type="Proteomes" id="UP000253606"/>
    </source>
</evidence>
<reference evidence="4 5" key="1">
    <citation type="journal article" date="2018" name="Front. Microbiol.">
        <title>Hydrolytic Capabilities as a Key to Environmental Success: Chitinolytic and Cellulolytic Acidobacteria From Acidic Sub-arctic Soils and Boreal Peatlands.</title>
        <authorList>
            <person name="Belova S.E."/>
            <person name="Ravin N.V."/>
            <person name="Pankratov T.A."/>
            <person name="Rakitin A.L."/>
            <person name="Ivanova A.A."/>
            <person name="Beletsky A.V."/>
            <person name="Mardanov A.V."/>
            <person name="Sinninghe Damste J.S."/>
            <person name="Dedysh S.N."/>
        </authorList>
    </citation>
    <scope>NUCLEOTIDE SEQUENCE [LARGE SCALE GENOMIC DNA]</scope>
    <source>
        <strain evidence="4 5">SBC82</strain>
    </source>
</reference>
<dbReference type="SMART" id="SM00448">
    <property type="entry name" value="REC"/>
    <property type="match status" value="1"/>
</dbReference>
<keyword evidence="1 2" id="KW-0597">Phosphoprotein</keyword>
<accession>A0A2Z5G048</accession>
<dbReference type="SUPFAM" id="SSF52172">
    <property type="entry name" value="CheY-like"/>
    <property type="match status" value="1"/>
</dbReference>
<gene>
    <name evidence="4" type="ORF">ACPOL_3073</name>
</gene>
<proteinExistence type="predicted"/>
<dbReference type="OrthoDB" id="116565at2"/>
<keyword evidence="4" id="KW-0675">Receptor</keyword>
<dbReference type="EMBL" id="CP030840">
    <property type="protein sequence ID" value="AXC12370.1"/>
    <property type="molecule type" value="Genomic_DNA"/>
</dbReference>
<dbReference type="PANTHER" id="PTHR44591:SF19">
    <property type="entry name" value="TWO-COMPONENT RESPONSE REGULATOR-RELATED"/>
    <property type="match status" value="1"/>
</dbReference>
<feature type="domain" description="Response regulatory" evidence="3">
    <location>
        <begin position="7"/>
        <end position="123"/>
    </location>
</feature>
<sequence length="125" mass="13840">MNTAEIRIFVVDDEPIIARTLQVILRQDGFAVSSFKNPLELLEQLDEEMPHVVISDVMMPGLSGVDLAVQIKQRYPSCKILLFSGAASAAELLIKASGLGHQFRLLSKPVHPTDLLKNLREMTEA</sequence>
<dbReference type="CDD" id="cd00156">
    <property type="entry name" value="REC"/>
    <property type="match status" value="1"/>
</dbReference>
<dbReference type="GO" id="GO:0000160">
    <property type="term" value="P:phosphorelay signal transduction system"/>
    <property type="evidence" value="ECO:0007669"/>
    <property type="project" value="InterPro"/>
</dbReference>
<dbReference type="RefSeq" id="WP_114207600.1">
    <property type="nucleotide sequence ID" value="NZ_CP030840.1"/>
</dbReference>
<dbReference type="KEGG" id="abas:ACPOL_3073"/>
<evidence type="ECO:0000313" key="4">
    <source>
        <dbReference type="EMBL" id="AXC12370.1"/>
    </source>
</evidence>
<dbReference type="Proteomes" id="UP000253606">
    <property type="component" value="Chromosome"/>
</dbReference>
<evidence type="ECO:0000259" key="3">
    <source>
        <dbReference type="PROSITE" id="PS50110"/>
    </source>
</evidence>
<feature type="modified residue" description="4-aspartylphosphate" evidence="2">
    <location>
        <position position="56"/>
    </location>
</feature>
<dbReference type="Gene3D" id="3.40.50.2300">
    <property type="match status" value="1"/>
</dbReference>
<dbReference type="InterPro" id="IPR050595">
    <property type="entry name" value="Bact_response_regulator"/>
</dbReference>
<dbReference type="AlphaFoldDB" id="A0A2Z5G048"/>
<dbReference type="Pfam" id="PF00072">
    <property type="entry name" value="Response_reg"/>
    <property type="match status" value="1"/>
</dbReference>
<evidence type="ECO:0000256" key="2">
    <source>
        <dbReference type="PROSITE-ProRule" id="PRU00169"/>
    </source>
</evidence>
<evidence type="ECO:0000256" key="1">
    <source>
        <dbReference type="ARBA" id="ARBA00022553"/>
    </source>
</evidence>
<dbReference type="InterPro" id="IPR001789">
    <property type="entry name" value="Sig_transdc_resp-reg_receiver"/>
</dbReference>
<dbReference type="PANTHER" id="PTHR44591">
    <property type="entry name" value="STRESS RESPONSE REGULATOR PROTEIN 1"/>
    <property type="match status" value="1"/>
</dbReference>
<name>A0A2Z5G048_9BACT</name>
<dbReference type="InterPro" id="IPR011006">
    <property type="entry name" value="CheY-like_superfamily"/>
</dbReference>
<keyword evidence="5" id="KW-1185">Reference proteome</keyword>
<dbReference type="PROSITE" id="PS50110">
    <property type="entry name" value="RESPONSE_REGULATORY"/>
    <property type="match status" value="1"/>
</dbReference>